<feature type="compositionally biased region" description="Polar residues" evidence="6">
    <location>
        <begin position="192"/>
        <end position="211"/>
    </location>
</feature>
<feature type="region of interest" description="Disordered" evidence="6">
    <location>
        <begin position="1071"/>
        <end position="1098"/>
    </location>
</feature>
<dbReference type="GO" id="GO:0008270">
    <property type="term" value="F:zinc ion binding"/>
    <property type="evidence" value="ECO:0007669"/>
    <property type="project" value="InterPro"/>
</dbReference>
<dbReference type="PROSITE" id="PS00463">
    <property type="entry name" value="ZN2_CY6_FUNGAL_1"/>
    <property type="match status" value="1"/>
</dbReference>
<keyword evidence="2" id="KW-0805">Transcription regulation</keyword>
<evidence type="ECO:0000256" key="1">
    <source>
        <dbReference type="ARBA" id="ARBA00004123"/>
    </source>
</evidence>
<accession>A0A8X7N491</accession>
<feature type="region of interest" description="Disordered" evidence="6">
    <location>
        <begin position="170"/>
        <end position="231"/>
    </location>
</feature>
<evidence type="ECO:0000256" key="2">
    <source>
        <dbReference type="ARBA" id="ARBA00023015"/>
    </source>
</evidence>
<dbReference type="InterPro" id="IPR001138">
    <property type="entry name" value="Zn2Cys6_DnaBD"/>
</dbReference>
<feature type="region of interest" description="Disordered" evidence="6">
    <location>
        <begin position="66"/>
        <end position="113"/>
    </location>
</feature>
<feature type="region of interest" description="Disordered" evidence="6">
    <location>
        <begin position="1"/>
        <end position="34"/>
    </location>
</feature>
<feature type="region of interest" description="Disordered" evidence="6">
    <location>
        <begin position="533"/>
        <end position="556"/>
    </location>
</feature>
<dbReference type="AlphaFoldDB" id="A0A8X7N491"/>
<feature type="compositionally biased region" description="Pro residues" evidence="6">
    <location>
        <begin position="1"/>
        <end position="20"/>
    </location>
</feature>
<dbReference type="InterPro" id="IPR051711">
    <property type="entry name" value="Stress_Response_Reg"/>
</dbReference>
<feature type="region of interest" description="Disordered" evidence="6">
    <location>
        <begin position="1193"/>
        <end position="1212"/>
    </location>
</feature>
<feature type="compositionally biased region" description="Low complexity" evidence="6">
    <location>
        <begin position="1193"/>
        <end position="1210"/>
    </location>
</feature>
<reference evidence="8" key="1">
    <citation type="submission" date="2016-04" db="EMBL/GenBank/DDBJ databases">
        <authorList>
            <person name="Nguyen H.D."/>
            <person name="Samba Siva P."/>
            <person name="Cullis J."/>
            <person name="Levesque C.A."/>
            <person name="Hambleton S."/>
        </authorList>
    </citation>
    <scope>NUCLEOTIDE SEQUENCE</scope>
    <source>
        <strain evidence="8">DAOMC 236422</strain>
    </source>
</reference>
<feature type="compositionally biased region" description="Acidic residues" evidence="6">
    <location>
        <begin position="468"/>
        <end position="482"/>
    </location>
</feature>
<keyword evidence="4" id="KW-0804">Transcription</keyword>
<reference evidence="8" key="2">
    <citation type="journal article" date="2019" name="IMA Fungus">
        <title>Genome sequencing and comparison of five Tilletia species to identify candidate genes for the detection of regulated species infecting wheat.</title>
        <authorList>
            <person name="Nguyen H.D.T."/>
            <person name="Sultana T."/>
            <person name="Kesanakurti P."/>
            <person name="Hambleton S."/>
        </authorList>
    </citation>
    <scope>NUCLEOTIDE SEQUENCE</scope>
    <source>
        <strain evidence="8">DAOMC 236422</strain>
    </source>
</reference>
<protein>
    <recommendedName>
        <fullName evidence="7">Zn(2)-C6 fungal-type domain-containing protein</fullName>
    </recommendedName>
</protein>
<feature type="region of interest" description="Disordered" evidence="6">
    <location>
        <begin position="948"/>
        <end position="1023"/>
    </location>
</feature>
<comment type="subcellular location">
    <subcellularLocation>
        <location evidence="1">Nucleus</location>
    </subcellularLocation>
</comment>
<feature type="compositionally biased region" description="Polar residues" evidence="6">
    <location>
        <begin position="440"/>
        <end position="460"/>
    </location>
</feature>
<dbReference type="PROSITE" id="PS50048">
    <property type="entry name" value="ZN2_CY6_FUNGAL_2"/>
    <property type="match status" value="1"/>
</dbReference>
<feature type="compositionally biased region" description="Low complexity" evidence="6">
    <location>
        <begin position="21"/>
        <end position="33"/>
    </location>
</feature>
<feature type="compositionally biased region" description="Low complexity" evidence="6">
    <location>
        <begin position="74"/>
        <end position="89"/>
    </location>
</feature>
<organism evidence="8 9">
    <name type="scientific">Tilletia walkeri</name>
    <dbReference type="NCBI Taxonomy" id="117179"/>
    <lineage>
        <taxon>Eukaryota</taxon>
        <taxon>Fungi</taxon>
        <taxon>Dikarya</taxon>
        <taxon>Basidiomycota</taxon>
        <taxon>Ustilaginomycotina</taxon>
        <taxon>Exobasidiomycetes</taxon>
        <taxon>Tilletiales</taxon>
        <taxon>Tilletiaceae</taxon>
        <taxon>Tilletia</taxon>
    </lineage>
</organism>
<evidence type="ECO:0000256" key="4">
    <source>
        <dbReference type="ARBA" id="ARBA00023163"/>
    </source>
</evidence>
<evidence type="ECO:0000256" key="3">
    <source>
        <dbReference type="ARBA" id="ARBA00023125"/>
    </source>
</evidence>
<comment type="caution">
    <text evidence="8">The sequence shown here is derived from an EMBL/GenBank/DDBJ whole genome shotgun (WGS) entry which is preliminary data.</text>
</comment>
<dbReference type="Gene3D" id="4.10.240.10">
    <property type="entry name" value="Zn(2)-C6 fungal-type DNA-binding domain"/>
    <property type="match status" value="1"/>
</dbReference>
<evidence type="ECO:0000259" key="7">
    <source>
        <dbReference type="PROSITE" id="PS50048"/>
    </source>
</evidence>
<keyword evidence="3" id="KW-0238">DNA-binding</keyword>
<evidence type="ECO:0000313" key="9">
    <source>
        <dbReference type="Proteomes" id="UP000078113"/>
    </source>
</evidence>
<evidence type="ECO:0000313" key="8">
    <source>
        <dbReference type="EMBL" id="KAE8266806.1"/>
    </source>
</evidence>
<keyword evidence="5" id="KW-0539">Nucleus</keyword>
<evidence type="ECO:0000256" key="6">
    <source>
        <dbReference type="SAM" id="MobiDB-lite"/>
    </source>
</evidence>
<dbReference type="SUPFAM" id="SSF57701">
    <property type="entry name" value="Zn2/Cys6 DNA-binding domain"/>
    <property type="match status" value="1"/>
</dbReference>
<keyword evidence="9" id="KW-1185">Reference proteome</keyword>
<dbReference type="PANTHER" id="PTHR47540">
    <property type="entry name" value="THIAMINE REPRESSIBLE GENES REGULATORY PROTEIN THI5"/>
    <property type="match status" value="1"/>
</dbReference>
<feature type="compositionally biased region" description="Pro residues" evidence="6">
    <location>
        <begin position="955"/>
        <end position="964"/>
    </location>
</feature>
<name>A0A8X7N491_9BASI</name>
<sequence>MVGPIRNPPLPDQQSHPPPSSSASASSSSTPRRASCEFCRRRKIRCNGEEPCAACIQRKITCVFQRESPKGRPPRSSRQSIGSSSLRDSFSAMDTSPDGHPPPGSIPISSATSRNMVPVGPLSSYKLPHNFDIHPEDIATPFWVQLGGRQGTVASALQDMWDRYFGPKVSTAPQPAAASSSSVPPGASSTPNAGGSENTPDFDQAQDPASDQTDKGKARSEPRRDARFPQTTFDVGEDEYHWVADFGMACQLMIQGMVELSCNVYSQLGCTWIGKPFFFVHMMQMDPTQRMFDADSAQGDSDDITNPLDDMTLERILAMIEIFFTHNALAALFSKSMLIDQCSEYKLGRRDTYNAASSSSSSAAGAEFSEAQRRRQRQSAPPPSPLLLTTVIAEAIPDAIEDEEDELLVEASQRLRHRLLRYAERQLFNVSVEPVVVGPYSSSTSPDSFASQNTPSSTKSPLGPNPEPADEFGDEEDEDGEYEETLYDLSTVQALVLIGARELCEGTSPRKSACYVGVVARMLSHMRANERAAPLKNGGAGKGKGKRGRGEEGAMPGTTYRAVNEEIRINVEWFITATAAWFFCQLERPLGSILPPASILRFPPLRICRSASLQMDKRRSHITSLRRQAQLVEQLWTCATVTVTVCLIHDLHPSNQETKKQGKNGAGGEGGGAAESQLWQEERLRDLQGLGRAKVNMLELCERIQRYLSDYLRDMEKNKAPRSALAFLEASFMAIYVHTLLPGMSEADINWTTGLFFRKHTFDLYITATKRILSALEPWASTSRTKSSHEMFSRRYESFQKQLADIFVLALDACQRGLRVIVEYLNTEKAFGETGREGGEDDAAQQGNEGEGEAGPARTASGWLMPTREVLEYIFANKAALLAVAEQAQLASGSAFLRVALHARRVEEGFTFCICQMRSQGGMGEMIDEASLMGMSTSPHAQMQGVGMAASGSMQPPPPPPPTQPASNNNSGPFGFLMGDSLPGASPTQVDAPNPMAGMPHHLDRSLSSQQSGMGGVGSGSSSSAGGAFSIAGLLAPTGGGPIAGMGSVGGDNTGSYVSPALAGMSHSMGMGTTPPPTTNNNNAGVTDGNQQPFAGAGDDALSSLWWNQQASALPLSLPTVTGPTLGDPTASFAFSSGWPTAFPTGSGMAAYPGGGGGGMMGHVDAGGGMATATSENSNNVAAAVNVNVNSNHQNQNQSQDQNNSNTNTNGMVAMDSSMWATATIPDSWLAATFYDNMEVLRMSGFTLG</sequence>
<dbReference type="Pfam" id="PF00172">
    <property type="entry name" value="Zn_clus"/>
    <property type="match status" value="1"/>
</dbReference>
<evidence type="ECO:0000256" key="5">
    <source>
        <dbReference type="ARBA" id="ARBA00023242"/>
    </source>
</evidence>
<dbReference type="EMBL" id="LWDG02000291">
    <property type="protein sequence ID" value="KAE8266806.1"/>
    <property type="molecule type" value="Genomic_DNA"/>
</dbReference>
<feature type="region of interest" description="Disordered" evidence="6">
    <location>
        <begin position="440"/>
        <end position="482"/>
    </location>
</feature>
<dbReference type="GO" id="GO:0045944">
    <property type="term" value="P:positive regulation of transcription by RNA polymerase II"/>
    <property type="evidence" value="ECO:0007669"/>
    <property type="project" value="TreeGrafter"/>
</dbReference>
<dbReference type="Proteomes" id="UP000078113">
    <property type="component" value="Unassembled WGS sequence"/>
</dbReference>
<dbReference type="CDD" id="cd00067">
    <property type="entry name" value="GAL4"/>
    <property type="match status" value="1"/>
</dbReference>
<feature type="compositionally biased region" description="Low complexity" evidence="6">
    <location>
        <begin position="355"/>
        <end position="369"/>
    </location>
</feature>
<dbReference type="PANTHER" id="PTHR47540:SF4">
    <property type="entry name" value="TRANSCRIPTION FACTOR RGLT"/>
    <property type="match status" value="1"/>
</dbReference>
<dbReference type="InterPro" id="IPR036864">
    <property type="entry name" value="Zn2-C6_fun-type_DNA-bd_sf"/>
</dbReference>
<dbReference type="GO" id="GO:0005634">
    <property type="term" value="C:nucleus"/>
    <property type="evidence" value="ECO:0007669"/>
    <property type="project" value="UniProtKB-SubCell"/>
</dbReference>
<feature type="compositionally biased region" description="Basic and acidic residues" evidence="6">
    <location>
        <begin position="212"/>
        <end position="227"/>
    </location>
</feature>
<feature type="region of interest" description="Disordered" evidence="6">
    <location>
        <begin position="833"/>
        <end position="859"/>
    </location>
</feature>
<feature type="compositionally biased region" description="Polar residues" evidence="6">
    <location>
        <begin position="1084"/>
        <end position="1093"/>
    </location>
</feature>
<gene>
    <name evidence="8" type="ORF">A4X09_0g5531</name>
</gene>
<feature type="compositionally biased region" description="Low complexity" evidence="6">
    <location>
        <begin position="170"/>
        <end position="191"/>
    </location>
</feature>
<dbReference type="GO" id="GO:0043565">
    <property type="term" value="F:sequence-specific DNA binding"/>
    <property type="evidence" value="ECO:0007669"/>
    <property type="project" value="TreeGrafter"/>
</dbReference>
<feature type="region of interest" description="Disordered" evidence="6">
    <location>
        <begin position="355"/>
        <end position="386"/>
    </location>
</feature>
<dbReference type="SMART" id="SM00066">
    <property type="entry name" value="GAL4"/>
    <property type="match status" value="1"/>
</dbReference>
<proteinExistence type="predicted"/>
<feature type="domain" description="Zn(2)-C6 fungal-type" evidence="7">
    <location>
        <begin position="35"/>
        <end position="64"/>
    </location>
</feature>
<dbReference type="GO" id="GO:0000981">
    <property type="term" value="F:DNA-binding transcription factor activity, RNA polymerase II-specific"/>
    <property type="evidence" value="ECO:0007669"/>
    <property type="project" value="InterPro"/>
</dbReference>